<dbReference type="Proteomes" id="UP000186698">
    <property type="component" value="Chromosome 1S"/>
</dbReference>
<feature type="coiled-coil region" evidence="1">
    <location>
        <begin position="76"/>
        <end position="138"/>
    </location>
</feature>
<dbReference type="PaxDb" id="8355-A0A1L8HNH5"/>
<keyword evidence="1" id="KW-0175">Coiled coil</keyword>
<keyword evidence="3" id="KW-1185">Reference proteome</keyword>
<dbReference type="OrthoDB" id="9884280at2759"/>
<dbReference type="KEGG" id="xla:108706859"/>
<feature type="region of interest" description="Disordered" evidence="2">
    <location>
        <begin position="141"/>
        <end position="164"/>
    </location>
</feature>
<evidence type="ECO:0000256" key="2">
    <source>
        <dbReference type="SAM" id="MobiDB-lite"/>
    </source>
</evidence>
<organism evidence="3 4">
    <name type="scientific">Xenopus laevis</name>
    <name type="common">African clawed frog</name>
    <dbReference type="NCBI Taxonomy" id="8355"/>
    <lineage>
        <taxon>Eukaryota</taxon>
        <taxon>Metazoa</taxon>
        <taxon>Chordata</taxon>
        <taxon>Craniata</taxon>
        <taxon>Vertebrata</taxon>
        <taxon>Euteleostomi</taxon>
        <taxon>Amphibia</taxon>
        <taxon>Batrachia</taxon>
        <taxon>Anura</taxon>
        <taxon>Pipoidea</taxon>
        <taxon>Pipidae</taxon>
        <taxon>Xenopodinae</taxon>
        <taxon>Xenopus</taxon>
        <taxon>Xenopus</taxon>
    </lineage>
</organism>
<dbReference type="AlphaFoldDB" id="A0A1L8HNH5"/>
<sequence length="164" mass="19855">MALPWKQQIRRELRRRDVLQLGNYGSLVESYVRLLEQEEDRSKWNKETEDHVDEPLTPNSYIMIQATSDCNQCHDLKHLKEQNDLLLKQLTWMEREREHLLTSMIEEKQKEAERVNQNNEIEERYRQLREILYRKRERPTQSRLVSISSHSNLNKTSPLNKLTK</sequence>
<evidence type="ECO:0000313" key="3">
    <source>
        <dbReference type="Proteomes" id="UP000186698"/>
    </source>
</evidence>
<dbReference type="OMA" id="LPWKQQI"/>
<accession>A0A1L8HNH5</accession>
<protein>
    <submittedName>
        <fullName evidence="4">Uncharacterized protein LOC108706859</fullName>
    </submittedName>
</protein>
<reference evidence="4" key="1">
    <citation type="submission" date="2025-08" db="UniProtKB">
        <authorList>
            <consortium name="RefSeq"/>
        </authorList>
    </citation>
    <scope>IDENTIFICATION</scope>
    <source>
        <strain evidence="4">J_2021</strain>
        <tissue evidence="4">Erythrocytes</tissue>
    </source>
</reference>
<dbReference type="CTD" id="108706859"/>
<dbReference type="Bgee" id="108706859">
    <property type="expression patterns" value="Expressed in oocyte and 19 other cell types or tissues"/>
</dbReference>
<name>A0A1L8HNH5_XENLA</name>
<proteinExistence type="predicted"/>
<evidence type="ECO:0000256" key="1">
    <source>
        <dbReference type="SAM" id="Coils"/>
    </source>
</evidence>
<evidence type="ECO:0000313" key="4">
    <source>
        <dbReference type="RefSeq" id="XP_018099116.1"/>
    </source>
</evidence>
<dbReference type="GeneID" id="108706859"/>
<dbReference type="RefSeq" id="XP_018099116.1">
    <property type="nucleotide sequence ID" value="XM_018243627.2"/>
</dbReference>
<gene>
    <name evidence="4" type="primary">LOC108706859</name>
</gene>